<protein>
    <submittedName>
        <fullName evidence="2">Quinol monooxygenase</fullName>
    </submittedName>
</protein>
<keyword evidence="3" id="KW-1185">Reference proteome</keyword>
<comment type="caution">
    <text evidence="2">The sequence shown here is derived from an EMBL/GenBank/DDBJ whole genome shotgun (WGS) entry which is preliminary data.</text>
</comment>
<organism evidence="2 3">
    <name type="scientific">Hymenobacter ginsengisoli</name>
    <dbReference type="NCBI Taxonomy" id="1051626"/>
    <lineage>
        <taxon>Bacteria</taxon>
        <taxon>Pseudomonadati</taxon>
        <taxon>Bacteroidota</taxon>
        <taxon>Cytophagia</taxon>
        <taxon>Cytophagales</taxon>
        <taxon>Hymenobacteraceae</taxon>
        <taxon>Hymenobacter</taxon>
    </lineage>
</organism>
<dbReference type="InterPro" id="IPR007138">
    <property type="entry name" value="ABM_dom"/>
</dbReference>
<dbReference type="RefSeq" id="WP_208130716.1">
    <property type="nucleotide sequence ID" value="NZ_BAABGQ010000005.1"/>
</dbReference>
<evidence type="ECO:0000313" key="2">
    <source>
        <dbReference type="EMBL" id="GAA4498659.1"/>
    </source>
</evidence>
<dbReference type="Pfam" id="PF03992">
    <property type="entry name" value="ABM"/>
    <property type="match status" value="1"/>
</dbReference>
<dbReference type="EMBL" id="BAABGQ010000005">
    <property type="protein sequence ID" value="GAA4498659.1"/>
    <property type="molecule type" value="Genomic_DNA"/>
</dbReference>
<dbReference type="GO" id="GO:0004497">
    <property type="term" value="F:monooxygenase activity"/>
    <property type="evidence" value="ECO:0007669"/>
    <property type="project" value="UniProtKB-KW"/>
</dbReference>
<dbReference type="InterPro" id="IPR050744">
    <property type="entry name" value="AI-2_Isomerase_LsrG"/>
</dbReference>
<keyword evidence="2" id="KW-0560">Oxidoreductase</keyword>
<dbReference type="PROSITE" id="PS51725">
    <property type="entry name" value="ABM"/>
    <property type="match status" value="1"/>
</dbReference>
<reference evidence="3" key="1">
    <citation type="journal article" date="2019" name="Int. J. Syst. Evol. Microbiol.">
        <title>The Global Catalogue of Microorganisms (GCM) 10K type strain sequencing project: providing services to taxonomists for standard genome sequencing and annotation.</title>
        <authorList>
            <consortium name="The Broad Institute Genomics Platform"/>
            <consortium name="The Broad Institute Genome Sequencing Center for Infectious Disease"/>
            <person name="Wu L."/>
            <person name="Ma J."/>
        </authorList>
    </citation>
    <scope>NUCLEOTIDE SEQUENCE [LARGE SCALE GENOMIC DNA]</scope>
    <source>
        <strain evidence="3">JCM 17841</strain>
    </source>
</reference>
<evidence type="ECO:0000313" key="3">
    <source>
        <dbReference type="Proteomes" id="UP001501243"/>
    </source>
</evidence>
<dbReference type="PANTHER" id="PTHR33336:SF15">
    <property type="entry name" value="ABM DOMAIN-CONTAINING PROTEIN"/>
    <property type="match status" value="1"/>
</dbReference>
<accession>A0ABP8QA22</accession>
<dbReference type="Proteomes" id="UP001501243">
    <property type="component" value="Unassembled WGS sequence"/>
</dbReference>
<gene>
    <name evidence="2" type="ORF">GCM10023172_16040</name>
</gene>
<dbReference type="PANTHER" id="PTHR33336">
    <property type="entry name" value="QUINOL MONOOXYGENASE YGIN-RELATED"/>
    <property type="match status" value="1"/>
</dbReference>
<keyword evidence="2" id="KW-0503">Monooxygenase</keyword>
<proteinExistence type="predicted"/>
<dbReference type="Gene3D" id="3.30.70.100">
    <property type="match status" value="1"/>
</dbReference>
<feature type="domain" description="ABM" evidence="1">
    <location>
        <begin position="9"/>
        <end position="99"/>
    </location>
</feature>
<dbReference type="InterPro" id="IPR011008">
    <property type="entry name" value="Dimeric_a/b-barrel"/>
</dbReference>
<evidence type="ECO:0000259" key="1">
    <source>
        <dbReference type="PROSITE" id="PS51725"/>
    </source>
</evidence>
<dbReference type="SUPFAM" id="SSF54909">
    <property type="entry name" value="Dimeric alpha+beta barrel"/>
    <property type="match status" value="1"/>
</dbReference>
<name>A0ABP8QA22_9BACT</name>
<sequence length="103" mass="11621">MDSSTSNSIAVAAEWRVQPGQEETVRRLMLAAAAAVREHEPGNLLYVAHQDPADPTHFLFYEQYADQQALEAHRDSAHYQTLVVQQIVPLLVERTVTFYKLLG</sequence>